<dbReference type="PANTHER" id="PTHR21716:SF53">
    <property type="entry name" value="PERMEASE PERM-RELATED"/>
    <property type="match status" value="1"/>
</dbReference>
<dbReference type="AlphaFoldDB" id="A0A1F5P0A5"/>
<proteinExistence type="inferred from homology"/>
<evidence type="ECO:0000256" key="6">
    <source>
        <dbReference type="ARBA" id="ARBA00022989"/>
    </source>
</evidence>
<keyword evidence="3" id="KW-0813">Transport</keyword>
<keyword evidence="7 8" id="KW-0472">Membrane</keyword>
<feature type="transmembrane region" description="Helical" evidence="8">
    <location>
        <begin position="20"/>
        <end position="46"/>
    </location>
</feature>
<evidence type="ECO:0008006" key="11">
    <source>
        <dbReference type="Google" id="ProtNLM"/>
    </source>
</evidence>
<comment type="caution">
    <text evidence="9">The sequence shown here is derived from an EMBL/GenBank/DDBJ whole genome shotgun (WGS) entry which is preliminary data.</text>
</comment>
<dbReference type="PANTHER" id="PTHR21716">
    <property type="entry name" value="TRANSMEMBRANE PROTEIN"/>
    <property type="match status" value="1"/>
</dbReference>
<dbReference type="Proteomes" id="UP000176339">
    <property type="component" value="Unassembled WGS sequence"/>
</dbReference>
<dbReference type="EMBL" id="MFEN01000047">
    <property type="protein sequence ID" value="OGE83321.1"/>
    <property type="molecule type" value="Genomic_DNA"/>
</dbReference>
<evidence type="ECO:0000256" key="5">
    <source>
        <dbReference type="ARBA" id="ARBA00022692"/>
    </source>
</evidence>
<dbReference type="InterPro" id="IPR002549">
    <property type="entry name" value="AI-2E-like"/>
</dbReference>
<name>A0A1F5P0A5_9BACT</name>
<evidence type="ECO:0000256" key="1">
    <source>
        <dbReference type="ARBA" id="ARBA00004651"/>
    </source>
</evidence>
<evidence type="ECO:0000313" key="9">
    <source>
        <dbReference type="EMBL" id="OGE83321.1"/>
    </source>
</evidence>
<accession>A0A1F5P0A5</accession>
<feature type="transmembrane region" description="Helical" evidence="8">
    <location>
        <begin position="66"/>
        <end position="87"/>
    </location>
</feature>
<feature type="transmembrane region" description="Helical" evidence="8">
    <location>
        <begin position="147"/>
        <end position="167"/>
    </location>
</feature>
<gene>
    <name evidence="9" type="ORF">A2846_04960</name>
</gene>
<evidence type="ECO:0000256" key="8">
    <source>
        <dbReference type="SAM" id="Phobius"/>
    </source>
</evidence>
<dbReference type="GO" id="GO:0055085">
    <property type="term" value="P:transmembrane transport"/>
    <property type="evidence" value="ECO:0007669"/>
    <property type="project" value="TreeGrafter"/>
</dbReference>
<comment type="subcellular location">
    <subcellularLocation>
        <location evidence="1">Cell membrane</location>
        <topology evidence="1">Multi-pass membrane protein</topology>
    </subcellularLocation>
</comment>
<dbReference type="Pfam" id="PF01594">
    <property type="entry name" value="AI-2E_transport"/>
    <property type="match status" value="1"/>
</dbReference>
<dbReference type="GO" id="GO:0005886">
    <property type="term" value="C:plasma membrane"/>
    <property type="evidence" value="ECO:0007669"/>
    <property type="project" value="UniProtKB-SubCell"/>
</dbReference>
<keyword evidence="6 8" id="KW-1133">Transmembrane helix</keyword>
<feature type="transmembrane region" description="Helical" evidence="8">
    <location>
        <begin position="229"/>
        <end position="247"/>
    </location>
</feature>
<evidence type="ECO:0000256" key="3">
    <source>
        <dbReference type="ARBA" id="ARBA00022448"/>
    </source>
</evidence>
<organism evidence="9 10">
    <name type="scientific">Candidatus Doudnabacteria bacterium RIFCSPHIGHO2_01_FULL_49_9</name>
    <dbReference type="NCBI Taxonomy" id="1817827"/>
    <lineage>
        <taxon>Bacteria</taxon>
        <taxon>Candidatus Doudnaibacteriota</taxon>
    </lineage>
</organism>
<protein>
    <recommendedName>
        <fullName evidence="11">AI-2E family transporter</fullName>
    </recommendedName>
</protein>
<sequence length="339" mass="36971">MSEPQNLNIHISTMSLLKIVAVALLVVVLYIIRDILLMLVVSMVLASAMDPLVDWLFRKAKFPRGLSVILVYVVFLGLLGLVIYFLIPPMVDEFKQLAGQVDVLREQISSRAGSFTLALDQFGLLRGLSSLGESISGFTASVFQKSLGVVSGLAQTIGVLVFTFYLISSEHGMKNFVRSFVPFKHQAYAVALTDKIQKRIGYWLLGQILLSAIIFTLTFLGLTFLGVKYALALALLAGFLEVIPYIGPILSAIPAVLVAFAVSPTLAMFVIIMYVVIQQLENYIIVPKIMGRTVGANPLVILLAILIGFQIAGLVGMLMAVPLVAALTAFVNDFRESRE</sequence>
<feature type="transmembrane region" description="Helical" evidence="8">
    <location>
        <begin position="200"/>
        <end position="222"/>
    </location>
</feature>
<reference evidence="9 10" key="1">
    <citation type="journal article" date="2016" name="Nat. Commun.">
        <title>Thousands of microbial genomes shed light on interconnected biogeochemical processes in an aquifer system.</title>
        <authorList>
            <person name="Anantharaman K."/>
            <person name="Brown C.T."/>
            <person name="Hug L.A."/>
            <person name="Sharon I."/>
            <person name="Castelle C.J."/>
            <person name="Probst A.J."/>
            <person name="Thomas B.C."/>
            <person name="Singh A."/>
            <person name="Wilkins M.J."/>
            <person name="Karaoz U."/>
            <person name="Brodie E.L."/>
            <person name="Williams K.H."/>
            <person name="Hubbard S.S."/>
            <person name="Banfield J.F."/>
        </authorList>
    </citation>
    <scope>NUCLEOTIDE SEQUENCE [LARGE SCALE GENOMIC DNA]</scope>
</reference>
<evidence type="ECO:0000313" key="10">
    <source>
        <dbReference type="Proteomes" id="UP000176339"/>
    </source>
</evidence>
<evidence type="ECO:0000256" key="7">
    <source>
        <dbReference type="ARBA" id="ARBA00023136"/>
    </source>
</evidence>
<feature type="transmembrane region" description="Helical" evidence="8">
    <location>
        <begin position="298"/>
        <end position="331"/>
    </location>
</feature>
<evidence type="ECO:0000256" key="4">
    <source>
        <dbReference type="ARBA" id="ARBA00022475"/>
    </source>
</evidence>
<keyword evidence="5 8" id="KW-0812">Transmembrane</keyword>
<keyword evidence="4" id="KW-1003">Cell membrane</keyword>
<feature type="transmembrane region" description="Helical" evidence="8">
    <location>
        <begin position="253"/>
        <end position="277"/>
    </location>
</feature>
<evidence type="ECO:0000256" key="2">
    <source>
        <dbReference type="ARBA" id="ARBA00009773"/>
    </source>
</evidence>
<comment type="similarity">
    <text evidence="2">Belongs to the autoinducer-2 exporter (AI-2E) (TC 2.A.86) family.</text>
</comment>